<organism evidence="8 9">
    <name type="scientific">Terfezia boudieri ATCC MYA-4762</name>
    <dbReference type="NCBI Taxonomy" id="1051890"/>
    <lineage>
        <taxon>Eukaryota</taxon>
        <taxon>Fungi</taxon>
        <taxon>Dikarya</taxon>
        <taxon>Ascomycota</taxon>
        <taxon>Pezizomycotina</taxon>
        <taxon>Pezizomycetes</taxon>
        <taxon>Pezizales</taxon>
        <taxon>Pezizaceae</taxon>
        <taxon>Terfezia</taxon>
    </lineage>
</organism>
<evidence type="ECO:0000259" key="7">
    <source>
        <dbReference type="Pfam" id="PF08510"/>
    </source>
</evidence>
<gene>
    <name evidence="8" type="ORF">L211DRAFT_839165</name>
</gene>
<dbReference type="EMBL" id="ML121549">
    <property type="protein sequence ID" value="RPB22773.1"/>
    <property type="molecule type" value="Genomic_DNA"/>
</dbReference>
<evidence type="ECO:0000313" key="8">
    <source>
        <dbReference type="EMBL" id="RPB22773.1"/>
    </source>
</evidence>
<feature type="transmembrane region" description="Helical" evidence="6">
    <location>
        <begin position="173"/>
        <end position="192"/>
    </location>
</feature>
<feature type="domain" description="PIG-P" evidence="7">
    <location>
        <begin position="170"/>
        <end position="304"/>
    </location>
</feature>
<dbReference type="AlphaFoldDB" id="A0A3N4LIQ3"/>
<proteinExistence type="predicted"/>
<evidence type="ECO:0000313" key="9">
    <source>
        <dbReference type="Proteomes" id="UP000267821"/>
    </source>
</evidence>
<feature type="compositionally biased region" description="Polar residues" evidence="5">
    <location>
        <begin position="16"/>
        <end position="31"/>
    </location>
</feature>
<dbReference type="InParanoid" id="A0A3N4LIQ3"/>
<dbReference type="PANTHER" id="PTHR46346">
    <property type="entry name" value="PHOSPHATIDYLINOSITOL N-ACETYLGLUCOSAMINYLTRANSFERASE SUBUNIT P"/>
    <property type="match status" value="1"/>
</dbReference>
<sequence length="423" mass="45799">MSFSPETTCLRGPRGPTNSRTSTNNQSQPPELSSDSEYDSSSSSSSTTSNRPSFLLQPTSLYPPFYNRPPTPLPPSPSLTSLLLPHRTPSVHTLSAPPSPRHTPLHSPDHSPSASDTESIPHRARAAASATSTATSTTTNSAGPLTTDSSLAFSSHFASQTPRASPRVPTYEYYGFVLYLISTVSFLMYILWSYLPAPMLHAIGIHYYPSRWWSLALPSWLVVAVGWIYVALAGYNTGYLTPDLNAVEGVVDGVAKIAVVNFEKEREKGGEKERDRERDWKKLWNKGTDGVIDIPIGGVCEVLYGEGRESEEWEVYGIDSGSGYHGQYDGEGGKTLIWNAGTGGDGLGILAGDGNGNHQDEREEWVKFREQLNLPQNPSGTEEHSWGRRNGSVSESGGAPGEGGKGGRRSKKKGSGGKQQGRR</sequence>
<evidence type="ECO:0000256" key="5">
    <source>
        <dbReference type="SAM" id="MobiDB-lite"/>
    </source>
</evidence>
<keyword evidence="4 6" id="KW-0472">Membrane</keyword>
<feature type="compositionally biased region" description="Pro residues" evidence="5">
    <location>
        <begin position="66"/>
        <end position="77"/>
    </location>
</feature>
<feature type="transmembrane region" description="Helical" evidence="6">
    <location>
        <begin position="212"/>
        <end position="232"/>
    </location>
</feature>
<evidence type="ECO:0000256" key="2">
    <source>
        <dbReference type="ARBA" id="ARBA00022692"/>
    </source>
</evidence>
<comment type="subcellular location">
    <subcellularLocation>
        <location evidence="1">Membrane</location>
        <topology evidence="1">Multi-pass membrane protein</topology>
    </subcellularLocation>
</comment>
<dbReference type="Proteomes" id="UP000267821">
    <property type="component" value="Unassembled WGS sequence"/>
</dbReference>
<dbReference type="InterPro" id="IPR013717">
    <property type="entry name" value="PIG-P"/>
</dbReference>
<reference evidence="8 9" key="1">
    <citation type="journal article" date="2018" name="Nat. Ecol. Evol.">
        <title>Pezizomycetes genomes reveal the molecular basis of ectomycorrhizal truffle lifestyle.</title>
        <authorList>
            <person name="Murat C."/>
            <person name="Payen T."/>
            <person name="Noel B."/>
            <person name="Kuo A."/>
            <person name="Morin E."/>
            <person name="Chen J."/>
            <person name="Kohler A."/>
            <person name="Krizsan K."/>
            <person name="Balestrini R."/>
            <person name="Da Silva C."/>
            <person name="Montanini B."/>
            <person name="Hainaut M."/>
            <person name="Levati E."/>
            <person name="Barry K.W."/>
            <person name="Belfiori B."/>
            <person name="Cichocki N."/>
            <person name="Clum A."/>
            <person name="Dockter R.B."/>
            <person name="Fauchery L."/>
            <person name="Guy J."/>
            <person name="Iotti M."/>
            <person name="Le Tacon F."/>
            <person name="Lindquist E.A."/>
            <person name="Lipzen A."/>
            <person name="Malagnac F."/>
            <person name="Mello A."/>
            <person name="Molinier V."/>
            <person name="Miyauchi S."/>
            <person name="Poulain J."/>
            <person name="Riccioni C."/>
            <person name="Rubini A."/>
            <person name="Sitrit Y."/>
            <person name="Splivallo R."/>
            <person name="Traeger S."/>
            <person name="Wang M."/>
            <person name="Zifcakova L."/>
            <person name="Wipf D."/>
            <person name="Zambonelli A."/>
            <person name="Paolocci F."/>
            <person name="Nowrousian M."/>
            <person name="Ottonello S."/>
            <person name="Baldrian P."/>
            <person name="Spatafora J.W."/>
            <person name="Henrissat B."/>
            <person name="Nagy L.G."/>
            <person name="Aury J.M."/>
            <person name="Wincker P."/>
            <person name="Grigoriev I.V."/>
            <person name="Bonfante P."/>
            <person name="Martin F.M."/>
        </authorList>
    </citation>
    <scope>NUCLEOTIDE SEQUENCE [LARGE SCALE GENOMIC DNA]</scope>
    <source>
        <strain evidence="8 9">ATCC MYA-4762</strain>
    </source>
</reference>
<keyword evidence="9" id="KW-1185">Reference proteome</keyword>
<evidence type="ECO:0000256" key="3">
    <source>
        <dbReference type="ARBA" id="ARBA00022989"/>
    </source>
</evidence>
<evidence type="ECO:0000256" key="1">
    <source>
        <dbReference type="ARBA" id="ARBA00004141"/>
    </source>
</evidence>
<keyword evidence="2 6" id="KW-0812">Transmembrane</keyword>
<feature type="compositionally biased region" description="Low complexity" evidence="5">
    <location>
        <begin position="33"/>
        <end position="49"/>
    </location>
</feature>
<feature type="compositionally biased region" description="Basic residues" evidence="5">
    <location>
        <begin position="406"/>
        <end position="423"/>
    </location>
</feature>
<feature type="compositionally biased region" description="Low complexity" evidence="5">
    <location>
        <begin position="126"/>
        <end position="142"/>
    </location>
</feature>
<evidence type="ECO:0000256" key="4">
    <source>
        <dbReference type="ARBA" id="ARBA00023136"/>
    </source>
</evidence>
<dbReference type="Pfam" id="PF08510">
    <property type="entry name" value="PIG-P"/>
    <property type="match status" value="1"/>
</dbReference>
<dbReference type="PANTHER" id="PTHR46346:SF1">
    <property type="entry name" value="PHOSPHATIDYLINOSITOL N-ACETYLGLUCOSAMINYLTRANSFERASE SUBUNIT P"/>
    <property type="match status" value="1"/>
</dbReference>
<dbReference type="InterPro" id="IPR052263">
    <property type="entry name" value="GPI_Anchor_Biosynth"/>
</dbReference>
<dbReference type="GO" id="GO:0016020">
    <property type="term" value="C:membrane"/>
    <property type="evidence" value="ECO:0007669"/>
    <property type="project" value="UniProtKB-SubCell"/>
</dbReference>
<name>A0A3N4LIQ3_9PEZI</name>
<keyword evidence="3 6" id="KW-1133">Transmembrane helix</keyword>
<feature type="region of interest" description="Disordered" evidence="5">
    <location>
        <begin position="370"/>
        <end position="423"/>
    </location>
</feature>
<dbReference type="GO" id="GO:0005783">
    <property type="term" value="C:endoplasmic reticulum"/>
    <property type="evidence" value="ECO:0007669"/>
    <property type="project" value="TreeGrafter"/>
</dbReference>
<dbReference type="OrthoDB" id="690928at2759"/>
<evidence type="ECO:0000256" key="6">
    <source>
        <dbReference type="SAM" id="Phobius"/>
    </source>
</evidence>
<dbReference type="STRING" id="1051890.A0A3N4LIQ3"/>
<accession>A0A3N4LIQ3</accession>
<dbReference type="GO" id="GO:0006506">
    <property type="term" value="P:GPI anchor biosynthetic process"/>
    <property type="evidence" value="ECO:0007669"/>
    <property type="project" value="TreeGrafter"/>
</dbReference>
<feature type="region of interest" description="Disordered" evidence="5">
    <location>
        <begin position="1"/>
        <end position="143"/>
    </location>
</feature>
<feature type="compositionally biased region" description="Polar residues" evidence="5">
    <location>
        <begin position="50"/>
        <end position="60"/>
    </location>
</feature>
<protein>
    <submittedName>
        <fullName evidence="8">PIG-P-domain-containing protein</fullName>
    </submittedName>
</protein>